<dbReference type="AlphaFoldDB" id="A0A453DFD4"/>
<reference evidence="1" key="5">
    <citation type="journal article" date="2021" name="G3 (Bethesda)">
        <title>Aegilops tauschii genome assembly Aet v5.0 features greater sequence contiguity and improved annotation.</title>
        <authorList>
            <person name="Wang L."/>
            <person name="Zhu T."/>
            <person name="Rodriguez J.C."/>
            <person name="Deal K.R."/>
            <person name="Dubcovsky J."/>
            <person name="McGuire P.E."/>
            <person name="Lux T."/>
            <person name="Spannagl M."/>
            <person name="Mayer K.F.X."/>
            <person name="Baldrich P."/>
            <person name="Meyers B.C."/>
            <person name="Huo N."/>
            <person name="Gu Y.Q."/>
            <person name="Zhou H."/>
            <person name="Devos K.M."/>
            <person name="Bennetzen J.L."/>
            <person name="Unver T."/>
            <person name="Budak H."/>
            <person name="Gulick P.J."/>
            <person name="Galiba G."/>
            <person name="Kalapos B."/>
            <person name="Nelson D.R."/>
            <person name="Li P."/>
            <person name="You F.M."/>
            <person name="Luo M.C."/>
            <person name="Dvorak J."/>
        </authorList>
    </citation>
    <scope>NUCLEOTIDE SEQUENCE [LARGE SCALE GENOMIC DNA]</scope>
    <source>
        <strain evidence="1">cv. AL8/78</strain>
    </source>
</reference>
<dbReference type="GO" id="GO:0030544">
    <property type="term" value="F:Hsp70 protein binding"/>
    <property type="evidence" value="ECO:0007669"/>
    <property type="project" value="TreeGrafter"/>
</dbReference>
<organism evidence="1 2">
    <name type="scientific">Aegilops tauschii subsp. strangulata</name>
    <name type="common">Goatgrass</name>
    <dbReference type="NCBI Taxonomy" id="200361"/>
    <lineage>
        <taxon>Eukaryota</taxon>
        <taxon>Viridiplantae</taxon>
        <taxon>Streptophyta</taxon>
        <taxon>Embryophyta</taxon>
        <taxon>Tracheophyta</taxon>
        <taxon>Spermatophyta</taxon>
        <taxon>Magnoliopsida</taxon>
        <taxon>Liliopsida</taxon>
        <taxon>Poales</taxon>
        <taxon>Poaceae</taxon>
        <taxon>BOP clade</taxon>
        <taxon>Pooideae</taxon>
        <taxon>Triticodae</taxon>
        <taxon>Triticeae</taxon>
        <taxon>Triticinae</taxon>
        <taxon>Aegilops</taxon>
    </lineage>
</organism>
<dbReference type="PANTHER" id="PTHR15600:SF42">
    <property type="entry name" value="SACSIN"/>
    <property type="match status" value="1"/>
</dbReference>
<dbReference type="Gramene" id="AET2Gv21219500.21">
    <property type="protein sequence ID" value="AET2Gv21219500.21"/>
    <property type="gene ID" value="AET2Gv21219500"/>
</dbReference>
<reference evidence="1" key="3">
    <citation type="journal article" date="2017" name="Nature">
        <title>Genome sequence of the progenitor of the wheat D genome Aegilops tauschii.</title>
        <authorList>
            <person name="Luo M.C."/>
            <person name="Gu Y.Q."/>
            <person name="Puiu D."/>
            <person name="Wang H."/>
            <person name="Twardziok S.O."/>
            <person name="Deal K.R."/>
            <person name="Huo N."/>
            <person name="Zhu T."/>
            <person name="Wang L."/>
            <person name="Wang Y."/>
            <person name="McGuire P.E."/>
            <person name="Liu S."/>
            <person name="Long H."/>
            <person name="Ramasamy R.K."/>
            <person name="Rodriguez J.C."/>
            <person name="Van S.L."/>
            <person name="Yuan L."/>
            <person name="Wang Z."/>
            <person name="Xia Z."/>
            <person name="Xiao L."/>
            <person name="Anderson O.D."/>
            <person name="Ouyang S."/>
            <person name="Liang Y."/>
            <person name="Zimin A.V."/>
            <person name="Pertea G."/>
            <person name="Qi P."/>
            <person name="Bennetzen J.L."/>
            <person name="Dai X."/>
            <person name="Dawson M.W."/>
            <person name="Muller H.G."/>
            <person name="Kugler K."/>
            <person name="Rivarola-Duarte L."/>
            <person name="Spannagl M."/>
            <person name="Mayer K.F.X."/>
            <person name="Lu F.H."/>
            <person name="Bevan M.W."/>
            <person name="Leroy P."/>
            <person name="Li P."/>
            <person name="You F.M."/>
            <person name="Sun Q."/>
            <person name="Liu Z."/>
            <person name="Lyons E."/>
            <person name="Wicker T."/>
            <person name="Salzberg S.L."/>
            <person name="Devos K.M."/>
            <person name="Dvorak J."/>
        </authorList>
    </citation>
    <scope>NUCLEOTIDE SEQUENCE [LARGE SCALE GENOMIC DNA]</scope>
    <source>
        <strain evidence="1">cv. AL8/78</strain>
    </source>
</reference>
<dbReference type="InterPro" id="IPR052972">
    <property type="entry name" value="Sacsin_chaperone_reg"/>
</dbReference>
<evidence type="ECO:0008006" key="3">
    <source>
        <dbReference type="Google" id="ProtNLM"/>
    </source>
</evidence>
<dbReference type="PANTHER" id="PTHR15600">
    <property type="entry name" value="SACSIN"/>
    <property type="match status" value="1"/>
</dbReference>
<evidence type="ECO:0000313" key="1">
    <source>
        <dbReference type="EnsemblPlants" id="AET2Gv21219500.21"/>
    </source>
</evidence>
<sequence>FRLYDPRVPEFRKLLHKETFFPSEKFMATEIIELLASFGLKRKMGFSALLDIARSVSLVHNSGQDDDACAHGQILLTCLNVLESKMSNMEDKDTFHEDVDLEASKTDENLEAVNEVGSCDPDPTIMSLFSNFDLDLPEHEFWSELKNISWCPVHVAPLIKGLPWLESEDHVAPPLITRPRSQMWLASSKMRILNSDSCSMYLQRKLGWLDPPNVNVLLSQLVELSKSYDELKMFSEDTSIDAVLQKEIKLIYSELQDIVDSGDAHILKENLDGISWVYIGDRFVPPHALAFESPVKYHPYLYAVPSELSEFKKLLFKLGVRQTFDATDYLNVLSRLQGDAKGEQLSAEQLSFVHCVLEAFVDCYPDSQAADALLNSLVIPDSFGVLTPSRNLLYNDAPWMDTDPTSKHFVHHSIGNDLANRLGVRSLRGSSLLDDELMRDLPCMEYAKISELLALYGESDFLLFDLIELADSCNAKKVHLIYDKRDHPKQSLLQQNLG</sequence>
<reference evidence="1" key="4">
    <citation type="submission" date="2019-03" db="UniProtKB">
        <authorList>
            <consortium name="EnsemblPlants"/>
        </authorList>
    </citation>
    <scope>IDENTIFICATION</scope>
</reference>
<keyword evidence="2" id="KW-1185">Reference proteome</keyword>
<reference evidence="2" key="2">
    <citation type="journal article" date="2017" name="Nat. Plants">
        <title>The Aegilops tauschii genome reveals multiple impacts of transposons.</title>
        <authorList>
            <person name="Zhao G."/>
            <person name="Zou C."/>
            <person name="Li K."/>
            <person name="Wang K."/>
            <person name="Li T."/>
            <person name="Gao L."/>
            <person name="Zhang X."/>
            <person name="Wang H."/>
            <person name="Yang Z."/>
            <person name="Liu X."/>
            <person name="Jiang W."/>
            <person name="Mao L."/>
            <person name="Kong X."/>
            <person name="Jiao Y."/>
            <person name="Jia J."/>
        </authorList>
    </citation>
    <scope>NUCLEOTIDE SEQUENCE [LARGE SCALE GENOMIC DNA]</scope>
    <source>
        <strain evidence="2">cv. AL8/78</strain>
    </source>
</reference>
<evidence type="ECO:0000313" key="2">
    <source>
        <dbReference type="Proteomes" id="UP000015105"/>
    </source>
</evidence>
<dbReference type="EnsemblPlants" id="AET2Gv21219500.21">
    <property type="protein sequence ID" value="AET2Gv21219500.21"/>
    <property type="gene ID" value="AET2Gv21219500"/>
</dbReference>
<dbReference type="Proteomes" id="UP000015105">
    <property type="component" value="Chromosome 2D"/>
</dbReference>
<reference evidence="2" key="1">
    <citation type="journal article" date="2014" name="Science">
        <title>Ancient hybridizations among the ancestral genomes of bread wheat.</title>
        <authorList>
            <consortium name="International Wheat Genome Sequencing Consortium,"/>
            <person name="Marcussen T."/>
            <person name="Sandve S.R."/>
            <person name="Heier L."/>
            <person name="Spannagl M."/>
            <person name="Pfeifer M."/>
            <person name="Jakobsen K.S."/>
            <person name="Wulff B.B."/>
            <person name="Steuernagel B."/>
            <person name="Mayer K.F."/>
            <person name="Olsen O.A."/>
        </authorList>
    </citation>
    <scope>NUCLEOTIDE SEQUENCE [LARGE SCALE GENOMIC DNA]</scope>
    <source>
        <strain evidence="2">cv. AL8/78</strain>
    </source>
</reference>
<protein>
    <recommendedName>
        <fullName evidence="3">Sacsin</fullName>
    </recommendedName>
</protein>
<proteinExistence type="predicted"/>
<accession>A0A453DFD4</accession>
<name>A0A453DFD4_AEGTS</name>